<protein>
    <submittedName>
        <fullName evidence="2">Uncharacterized protein LOC115222714</fullName>
    </submittedName>
</protein>
<keyword evidence="1" id="KW-1185">Reference proteome</keyword>
<dbReference type="Proteomes" id="UP000515154">
    <property type="component" value="Linkage group LG2"/>
</dbReference>
<gene>
    <name evidence="2" type="primary">LOC115222714</name>
</gene>
<dbReference type="KEGG" id="osn:115222714"/>
<proteinExistence type="predicted"/>
<accession>A0A6P7TI51</accession>
<evidence type="ECO:0000313" key="1">
    <source>
        <dbReference type="Proteomes" id="UP000515154"/>
    </source>
</evidence>
<reference evidence="2" key="1">
    <citation type="submission" date="2025-08" db="UniProtKB">
        <authorList>
            <consortium name="RefSeq"/>
        </authorList>
    </citation>
    <scope>IDENTIFICATION</scope>
</reference>
<sequence>MLNQKGTLLFGLLVLCSVLSISFSTCTHKGVDHKQGAKWGEKCVKFTCHRSQVKVVQSACDDGAICRNVGSHWTKNCIDYTCVNHNGKLIVKKVTLRCKSHHHKCHKVGSHWNETIHGNCFTRKCVKKNHLPEIVKVSKC</sequence>
<dbReference type="AlphaFoldDB" id="A0A6P7TI51"/>
<organism evidence="1 2">
    <name type="scientific">Octopus sinensis</name>
    <name type="common">East Asian common octopus</name>
    <dbReference type="NCBI Taxonomy" id="2607531"/>
    <lineage>
        <taxon>Eukaryota</taxon>
        <taxon>Metazoa</taxon>
        <taxon>Spiralia</taxon>
        <taxon>Lophotrochozoa</taxon>
        <taxon>Mollusca</taxon>
        <taxon>Cephalopoda</taxon>
        <taxon>Coleoidea</taxon>
        <taxon>Octopodiformes</taxon>
        <taxon>Octopoda</taxon>
        <taxon>Incirrata</taxon>
        <taxon>Octopodidae</taxon>
        <taxon>Octopus</taxon>
    </lineage>
</organism>
<name>A0A6P7TI51_9MOLL</name>
<dbReference type="RefSeq" id="XP_029648886.1">
    <property type="nucleotide sequence ID" value="XM_029793026.2"/>
</dbReference>
<evidence type="ECO:0000313" key="2">
    <source>
        <dbReference type="RefSeq" id="XP_029648886.1"/>
    </source>
</evidence>